<organism evidence="1 2">
    <name type="scientific">Desulfotignum balticum</name>
    <dbReference type="NCBI Taxonomy" id="115781"/>
    <lineage>
        <taxon>Bacteria</taxon>
        <taxon>Pseudomonadati</taxon>
        <taxon>Thermodesulfobacteriota</taxon>
        <taxon>Desulfobacteria</taxon>
        <taxon>Desulfobacterales</taxon>
        <taxon>Desulfobacteraceae</taxon>
        <taxon>Desulfotignum</taxon>
    </lineage>
</organism>
<dbReference type="Pfam" id="PF22263">
    <property type="entry name" value="DUF6951"/>
    <property type="match status" value="1"/>
</dbReference>
<comment type="caution">
    <text evidence="1">The sequence shown here is derived from an EMBL/GenBank/DDBJ whole genome shotgun (WGS) entry which is preliminary data.</text>
</comment>
<name>A0A931GB74_9BACT</name>
<dbReference type="InterPro" id="IPR054227">
    <property type="entry name" value="DUF6951"/>
</dbReference>
<dbReference type="Proteomes" id="UP000706172">
    <property type="component" value="Unassembled WGS sequence"/>
</dbReference>
<sequence length="110" mass="12122">MTTVEINAGICGFTTLVYAEKTNGYNALFRLESQCPNWQKVNELLGGQEMDLMAELFKNRQTGEFHSILLETVLKTIPHISCPVISGIFKALEVSAGLALPKDAAICFKE</sequence>
<dbReference type="AlphaFoldDB" id="A0A931GB74"/>
<evidence type="ECO:0000313" key="1">
    <source>
        <dbReference type="EMBL" id="MBG0779179.1"/>
    </source>
</evidence>
<reference evidence="1" key="1">
    <citation type="submission" date="2020-07" db="EMBL/GenBank/DDBJ databases">
        <title>Severe corrosion of carbon steel in oil field produced water can be linked to methanogenic archaea containing a special type of NiFe hydrogenase.</title>
        <authorList>
            <person name="Lahme S."/>
            <person name="Mand J."/>
            <person name="Longwell J."/>
            <person name="Smith R."/>
            <person name="Enning D."/>
        </authorList>
    </citation>
    <scope>NUCLEOTIDE SEQUENCE</scope>
    <source>
        <strain evidence="1">MIC098Bin6</strain>
    </source>
</reference>
<accession>A0A931GB74</accession>
<protein>
    <submittedName>
        <fullName evidence="1">Uncharacterized protein</fullName>
    </submittedName>
</protein>
<evidence type="ECO:0000313" key="2">
    <source>
        <dbReference type="Proteomes" id="UP000706172"/>
    </source>
</evidence>
<proteinExistence type="predicted"/>
<gene>
    <name evidence="1" type="ORF">H0S81_04560</name>
</gene>
<dbReference type="EMBL" id="JACCQK010000230">
    <property type="protein sequence ID" value="MBG0779179.1"/>
    <property type="molecule type" value="Genomic_DNA"/>
</dbReference>